<feature type="transmembrane region" description="Helical" evidence="2">
    <location>
        <begin position="122"/>
        <end position="141"/>
    </location>
</feature>
<dbReference type="EMBL" id="CAXKWB010005666">
    <property type="protein sequence ID" value="CAL4079379.1"/>
    <property type="molecule type" value="Genomic_DNA"/>
</dbReference>
<organism evidence="3 4">
    <name type="scientific">Meganyctiphanes norvegica</name>
    <name type="common">Northern krill</name>
    <name type="synonym">Thysanopoda norvegica</name>
    <dbReference type="NCBI Taxonomy" id="48144"/>
    <lineage>
        <taxon>Eukaryota</taxon>
        <taxon>Metazoa</taxon>
        <taxon>Ecdysozoa</taxon>
        <taxon>Arthropoda</taxon>
        <taxon>Crustacea</taxon>
        <taxon>Multicrustacea</taxon>
        <taxon>Malacostraca</taxon>
        <taxon>Eumalacostraca</taxon>
        <taxon>Eucarida</taxon>
        <taxon>Euphausiacea</taxon>
        <taxon>Euphausiidae</taxon>
        <taxon>Meganyctiphanes</taxon>
    </lineage>
</organism>
<evidence type="ECO:0000313" key="3">
    <source>
        <dbReference type="EMBL" id="CAL4079379.1"/>
    </source>
</evidence>
<name>A0AAV2QDV6_MEGNR</name>
<dbReference type="Proteomes" id="UP001497623">
    <property type="component" value="Unassembled WGS sequence"/>
</dbReference>
<accession>A0AAV2QDV6</accession>
<feature type="non-terminal residue" evidence="3">
    <location>
        <position position="1"/>
    </location>
</feature>
<comment type="caution">
    <text evidence="3">The sequence shown here is derived from an EMBL/GenBank/DDBJ whole genome shotgun (WGS) entry which is preliminary data.</text>
</comment>
<keyword evidence="2" id="KW-0812">Transmembrane</keyword>
<evidence type="ECO:0000313" key="4">
    <source>
        <dbReference type="Proteomes" id="UP001497623"/>
    </source>
</evidence>
<feature type="coiled-coil region" evidence="1">
    <location>
        <begin position="147"/>
        <end position="177"/>
    </location>
</feature>
<proteinExistence type="predicted"/>
<evidence type="ECO:0000256" key="2">
    <source>
        <dbReference type="SAM" id="Phobius"/>
    </source>
</evidence>
<dbReference type="AlphaFoldDB" id="A0AAV2QDV6"/>
<evidence type="ECO:0000256" key="1">
    <source>
        <dbReference type="SAM" id="Coils"/>
    </source>
</evidence>
<keyword evidence="1" id="KW-0175">Coiled coil</keyword>
<gene>
    <name evidence="3" type="ORF">MNOR_LOCUS10973</name>
</gene>
<keyword evidence="4" id="KW-1185">Reference proteome</keyword>
<feature type="transmembrane region" description="Helical" evidence="2">
    <location>
        <begin position="6"/>
        <end position="25"/>
    </location>
</feature>
<feature type="transmembrane region" description="Helical" evidence="2">
    <location>
        <begin position="96"/>
        <end position="116"/>
    </location>
</feature>
<evidence type="ECO:0008006" key="5">
    <source>
        <dbReference type="Google" id="ProtNLM"/>
    </source>
</evidence>
<reference evidence="3 4" key="1">
    <citation type="submission" date="2024-05" db="EMBL/GenBank/DDBJ databases">
        <authorList>
            <person name="Wallberg A."/>
        </authorList>
    </citation>
    <scope>NUCLEOTIDE SEQUENCE [LARGE SCALE GENOMIC DNA]</scope>
</reference>
<sequence length="339" mass="37497">FLVMMAFYLFMPVFTTWFCIIFIEWQRKVYEKIHNEIKPIEQNTSALGKFFIGLRKTVETVMVSPKITDQNLITLNRYSDKIQDIFSQLSDGIFKYALGVNMLVFLAASTFCTSRMLADAQYIYYIFPLAVAAGHICLLCARCCDLMEEHGNVLGELKEVLHKYEEQEQEAKKSDRKDKSRKHLINSLHKLRENLHDSPPEVVILGSFVVDYGMLSTIIGFILSYALVINELFDDSTPVCNFGDDTTAAPITTDNSASTLTTLASTAATAIISTITEEAFTTINSTDPGTISPDGNTLSDGAIAGIVIGSLVGVALVVGSIAFCYIKKKLCFSKLPTSP</sequence>
<keyword evidence="2" id="KW-1133">Transmembrane helix</keyword>
<protein>
    <recommendedName>
        <fullName evidence="5">Gustatory receptor</fullName>
    </recommendedName>
</protein>
<keyword evidence="2" id="KW-0472">Membrane</keyword>
<feature type="transmembrane region" description="Helical" evidence="2">
    <location>
        <begin position="202"/>
        <end position="228"/>
    </location>
</feature>
<feature type="transmembrane region" description="Helical" evidence="2">
    <location>
        <begin position="302"/>
        <end position="326"/>
    </location>
</feature>